<dbReference type="Gene3D" id="3.40.50.2000">
    <property type="entry name" value="Glycogen Phosphorylase B"/>
    <property type="match status" value="2"/>
</dbReference>
<proteinExistence type="predicted"/>
<protein>
    <recommendedName>
        <fullName evidence="3">Glycosyltransferase</fullName>
    </recommendedName>
</protein>
<evidence type="ECO:0000313" key="2">
    <source>
        <dbReference type="Proteomes" id="UP001180489"/>
    </source>
</evidence>
<gene>
    <name evidence="1" type="ORF">RM863_09330</name>
</gene>
<dbReference type="Proteomes" id="UP001180489">
    <property type="component" value="Unassembled WGS sequence"/>
</dbReference>
<evidence type="ECO:0008006" key="3">
    <source>
        <dbReference type="Google" id="ProtNLM"/>
    </source>
</evidence>
<dbReference type="RefSeq" id="WP_240677965.1">
    <property type="nucleotide sequence ID" value="NZ_JAVRFF010000008.1"/>
</dbReference>
<sequence length="343" mass="37877">MTGTLEGSVRITYLLATGGNAIYDGKHGQGGRYHTYGQHSFVLDLIRVMSKAGHEVRLVVDDLQRFAFTSTFRELPAVRVTDEADPAEKTDLLLVDEASDAMLQVFPEDVPAFRIVHHAGRRSSAYLVERCARFLCMTRNALELQRKYLPAGRAVLVHQGVDLERFPAIPFKSRGERPKVLVYCRMDSGREALLTRVLENLDRRELLVYAAGDGPGFWDVSDRFGSEIILINHVPCHSIPNLLGEMDAAVSLGRGAMEAMATGVPTLCAGYGYAGPITEETIGPLMRYNLTGAYSDRDPGLVMADVRDALQSDRRSVRALAEAHLSADTFLDRVCDLYARTAD</sequence>
<organism evidence="1 2">
    <name type="scientific">Streptomyces hintoniae</name>
    <dbReference type="NCBI Taxonomy" id="3075521"/>
    <lineage>
        <taxon>Bacteria</taxon>
        <taxon>Bacillati</taxon>
        <taxon>Actinomycetota</taxon>
        <taxon>Actinomycetes</taxon>
        <taxon>Kitasatosporales</taxon>
        <taxon>Streptomycetaceae</taxon>
        <taxon>Streptomyces</taxon>
    </lineage>
</organism>
<comment type="caution">
    <text evidence="1">The sequence shown here is derived from an EMBL/GenBank/DDBJ whole genome shotgun (WGS) entry which is preliminary data.</text>
</comment>
<dbReference type="SUPFAM" id="SSF53756">
    <property type="entry name" value="UDP-Glycosyltransferase/glycogen phosphorylase"/>
    <property type="match status" value="1"/>
</dbReference>
<reference evidence="1" key="1">
    <citation type="submission" date="2024-05" db="EMBL/GenBank/DDBJ databases">
        <title>30 novel species of actinomycetes from the DSMZ collection.</title>
        <authorList>
            <person name="Nouioui I."/>
        </authorList>
    </citation>
    <scope>NUCLEOTIDE SEQUENCE</scope>
    <source>
        <strain evidence="1">DSM 41014</strain>
    </source>
</reference>
<name>A0ABU2UGS8_9ACTN</name>
<keyword evidence="2" id="KW-1185">Reference proteome</keyword>
<accession>A0ABU2UGS8</accession>
<evidence type="ECO:0000313" key="1">
    <source>
        <dbReference type="EMBL" id="MDT0472329.1"/>
    </source>
</evidence>
<dbReference type="EMBL" id="JAVRFF010000008">
    <property type="protein sequence ID" value="MDT0472329.1"/>
    <property type="molecule type" value="Genomic_DNA"/>
</dbReference>